<proteinExistence type="predicted"/>
<reference evidence="1 2" key="1">
    <citation type="journal article" date="2018" name="Viruses">
        <title>Bacteriophage GC1, a Novel Tectivirus Infecting Gluconobacter Cerinus, an Acetic Acid Bacterium Associated with Wine-Making.</title>
        <authorList>
            <person name="Philippe C."/>
            <person name="Krupovic M."/>
            <person name="Jaomanjaka F."/>
            <person name="Claisse O."/>
            <person name="Petrel M."/>
            <person name="le Marrec C."/>
        </authorList>
    </citation>
    <scope>NUCLEOTIDE SEQUENCE [LARGE SCALE GENOMIC DNA]</scope>
</reference>
<organism evidence="1 2">
    <name type="scientific">Gluconobacter phage GC1</name>
    <dbReference type="NCBI Taxonomy" id="2047788"/>
    <lineage>
        <taxon>Viruses</taxon>
        <taxon>Varidnaviria</taxon>
        <taxon>Bamfordvirae</taxon>
        <taxon>Preplasmiviricota</taxon>
        <taxon>Prepoliviricotina</taxon>
        <taxon>Tectiliviricetes</taxon>
        <taxon>Kalamavirales</taxon>
        <taxon>Tectiviridae</taxon>
        <taxon>Gammatectivirus</taxon>
        <taxon>Gammatectivirus GC1</taxon>
    </lineage>
</organism>
<accession>A0A2I5AR91</accession>
<evidence type="ECO:0000313" key="1">
    <source>
        <dbReference type="EMBL" id="ATS92600.1"/>
    </source>
</evidence>
<name>A0A2I5AR91_9VIRU</name>
<gene>
    <name evidence="1" type="ORF">GC1_00032</name>
</gene>
<sequence>MGNCRKTKLTVGKIMKTKYNGHEITVLKNGNAILNGITYNNLAIAIMEINWIYGIGNPDVTMQTRVGDL</sequence>
<dbReference type="EMBL" id="MG159787">
    <property type="protein sequence ID" value="ATS92600.1"/>
    <property type="molecule type" value="Genomic_DNA"/>
</dbReference>
<keyword evidence="2" id="KW-1185">Reference proteome</keyword>
<protein>
    <submittedName>
        <fullName evidence="1">Uncharacterized protein</fullName>
    </submittedName>
</protein>
<dbReference type="Proteomes" id="UP000241016">
    <property type="component" value="Segment"/>
</dbReference>
<evidence type="ECO:0000313" key="2">
    <source>
        <dbReference type="Proteomes" id="UP000241016"/>
    </source>
</evidence>